<feature type="compositionally biased region" description="Basic and acidic residues" evidence="1">
    <location>
        <begin position="46"/>
        <end position="61"/>
    </location>
</feature>
<evidence type="ECO:0000313" key="3">
    <source>
        <dbReference type="Proteomes" id="UP001303236"/>
    </source>
</evidence>
<feature type="region of interest" description="Disordered" evidence="1">
    <location>
        <begin position="39"/>
        <end position="61"/>
    </location>
</feature>
<dbReference type="Proteomes" id="UP001303236">
    <property type="component" value="Chromosome"/>
</dbReference>
<proteinExistence type="predicted"/>
<organism evidence="2 3">
    <name type="scientific">Streptomyces durocortorensis</name>
    <dbReference type="NCBI Taxonomy" id="2811104"/>
    <lineage>
        <taxon>Bacteria</taxon>
        <taxon>Bacillati</taxon>
        <taxon>Actinomycetota</taxon>
        <taxon>Actinomycetes</taxon>
        <taxon>Kitasatosporales</taxon>
        <taxon>Streptomycetaceae</taxon>
        <taxon>Streptomyces</taxon>
    </lineage>
</organism>
<evidence type="ECO:0000256" key="1">
    <source>
        <dbReference type="SAM" id="MobiDB-lite"/>
    </source>
</evidence>
<sequence>MPGTPTATASRGTPPAAAVRPKLAYDASIEPSVHCGPDTVGRTFGRHGDAPWYEHELGPKS</sequence>
<name>A0ABY9VWM3_9ACTN</name>
<protein>
    <submittedName>
        <fullName evidence="2">Uncharacterized protein</fullName>
    </submittedName>
</protein>
<keyword evidence="3" id="KW-1185">Reference proteome</keyword>
<gene>
    <name evidence="2" type="ORF">RI138_12555</name>
</gene>
<accession>A0ABY9VWM3</accession>
<evidence type="ECO:0000313" key="2">
    <source>
        <dbReference type="EMBL" id="WNF27599.1"/>
    </source>
</evidence>
<reference evidence="2 3" key="1">
    <citation type="submission" date="2023-09" db="EMBL/GenBank/DDBJ databases">
        <title>Genome completion map analysis of the actinomycetes C11-1.</title>
        <authorList>
            <person name="Qin P."/>
            <person name="Guan P."/>
        </authorList>
    </citation>
    <scope>NUCLEOTIDE SEQUENCE [LARGE SCALE GENOMIC DNA]</scope>
    <source>
        <strain evidence="2 3">C11-1</strain>
    </source>
</reference>
<dbReference type="EMBL" id="CP134500">
    <property type="protein sequence ID" value="WNF27599.1"/>
    <property type="molecule type" value="Genomic_DNA"/>
</dbReference>